<comment type="caution">
    <text evidence="2">The sequence shown here is derived from an EMBL/GenBank/DDBJ whole genome shotgun (WGS) entry which is preliminary data.</text>
</comment>
<dbReference type="InterPro" id="IPR036691">
    <property type="entry name" value="Endo/exonu/phosph_ase_sf"/>
</dbReference>
<name>A0A4C1SNB6_EUMVA</name>
<keyword evidence="2" id="KW-0695">RNA-directed DNA polymerase</keyword>
<dbReference type="Proteomes" id="UP000299102">
    <property type="component" value="Unassembled WGS sequence"/>
</dbReference>
<gene>
    <name evidence="2" type="primary">pol</name>
    <name evidence="2" type="ORF">EVAR_74108_1</name>
</gene>
<organism evidence="2 3">
    <name type="scientific">Eumeta variegata</name>
    <name type="common">Bagworm moth</name>
    <name type="synonym">Eumeta japonica</name>
    <dbReference type="NCBI Taxonomy" id="151549"/>
    <lineage>
        <taxon>Eukaryota</taxon>
        <taxon>Metazoa</taxon>
        <taxon>Ecdysozoa</taxon>
        <taxon>Arthropoda</taxon>
        <taxon>Hexapoda</taxon>
        <taxon>Insecta</taxon>
        <taxon>Pterygota</taxon>
        <taxon>Neoptera</taxon>
        <taxon>Endopterygota</taxon>
        <taxon>Lepidoptera</taxon>
        <taxon>Glossata</taxon>
        <taxon>Ditrysia</taxon>
        <taxon>Tineoidea</taxon>
        <taxon>Psychidae</taxon>
        <taxon>Oiketicinae</taxon>
        <taxon>Eumeta</taxon>
    </lineage>
</organism>
<dbReference type="SUPFAM" id="SSF56219">
    <property type="entry name" value="DNase I-like"/>
    <property type="match status" value="1"/>
</dbReference>
<accession>A0A4C1SNB6</accession>
<keyword evidence="3" id="KW-1185">Reference proteome</keyword>
<dbReference type="Pfam" id="PF14529">
    <property type="entry name" value="Exo_endo_phos_2"/>
    <property type="match status" value="1"/>
</dbReference>
<dbReference type="OrthoDB" id="8033718at2759"/>
<evidence type="ECO:0000313" key="2">
    <source>
        <dbReference type="EMBL" id="GBP02807.1"/>
    </source>
</evidence>
<keyword evidence="2" id="KW-0548">Nucleotidyltransferase</keyword>
<evidence type="ECO:0000259" key="1">
    <source>
        <dbReference type="Pfam" id="PF14529"/>
    </source>
</evidence>
<proteinExistence type="predicted"/>
<feature type="domain" description="Endonuclease/exonuclease/phosphatase" evidence="1">
    <location>
        <begin position="24"/>
        <end position="112"/>
    </location>
</feature>
<dbReference type="Gene3D" id="3.60.10.10">
    <property type="entry name" value="Endonuclease/exonuclease/phosphatase"/>
    <property type="match status" value="1"/>
</dbReference>
<dbReference type="AlphaFoldDB" id="A0A4C1SNB6"/>
<dbReference type="STRING" id="151549.A0A4C1SNB6"/>
<evidence type="ECO:0000313" key="3">
    <source>
        <dbReference type="Proteomes" id="UP000299102"/>
    </source>
</evidence>
<protein>
    <submittedName>
        <fullName evidence="2">RNA-directed DNA polymerase from mobile element jockey</fullName>
    </submittedName>
</protein>
<reference evidence="2 3" key="1">
    <citation type="journal article" date="2019" name="Commun. Biol.">
        <title>The bagworm genome reveals a unique fibroin gene that provides high tensile strength.</title>
        <authorList>
            <person name="Kono N."/>
            <person name="Nakamura H."/>
            <person name="Ohtoshi R."/>
            <person name="Tomita M."/>
            <person name="Numata K."/>
            <person name="Arakawa K."/>
        </authorList>
    </citation>
    <scope>NUCLEOTIDE SEQUENCE [LARGE SCALE GENOMIC DNA]</scope>
</reference>
<dbReference type="GO" id="GO:0003964">
    <property type="term" value="F:RNA-directed DNA polymerase activity"/>
    <property type="evidence" value="ECO:0007669"/>
    <property type="project" value="UniProtKB-KW"/>
</dbReference>
<keyword evidence="2" id="KW-0808">Transferase</keyword>
<sequence>MLPNENLHGKLWSIVVYEEFYKSLGNRFLVAGDYNTKHTYWGSNLITYTGRTLFNSITKIGLRVISSKEPTYWPFDKQKTRDVRDFGITKNISREQVDVEASLDLSSDHSPTIVSIRIS</sequence>
<dbReference type="EMBL" id="BGZK01007204">
    <property type="protein sequence ID" value="GBP02807.1"/>
    <property type="molecule type" value="Genomic_DNA"/>
</dbReference>
<dbReference type="InterPro" id="IPR005135">
    <property type="entry name" value="Endo/exonuclease/phosphatase"/>
</dbReference>